<dbReference type="InterPro" id="IPR052162">
    <property type="entry name" value="Sensor_kinase/Photoreceptor"/>
</dbReference>
<dbReference type="SUPFAM" id="SSF55785">
    <property type="entry name" value="PYP-like sensor domain (PAS domain)"/>
    <property type="match status" value="3"/>
</dbReference>
<dbReference type="PANTHER" id="PTHR43304:SF1">
    <property type="entry name" value="PAC DOMAIN-CONTAINING PROTEIN"/>
    <property type="match status" value="1"/>
</dbReference>
<evidence type="ECO:0000256" key="2">
    <source>
        <dbReference type="ARBA" id="ARBA00012438"/>
    </source>
</evidence>
<gene>
    <name evidence="9" type="ordered locus">Despr_1693</name>
</gene>
<proteinExistence type="predicted"/>
<accession>A0A7U3YM13</accession>
<dbReference type="Pfam" id="PF00989">
    <property type="entry name" value="PAS"/>
    <property type="match status" value="1"/>
</dbReference>
<dbReference type="Gene3D" id="2.10.70.100">
    <property type="match status" value="1"/>
</dbReference>
<evidence type="ECO:0000256" key="6">
    <source>
        <dbReference type="SAM" id="Phobius"/>
    </source>
</evidence>
<dbReference type="InterPro" id="IPR013767">
    <property type="entry name" value="PAS_fold"/>
</dbReference>
<dbReference type="PROSITE" id="PS50113">
    <property type="entry name" value="PAC"/>
    <property type="match status" value="3"/>
</dbReference>
<dbReference type="InterPro" id="IPR000014">
    <property type="entry name" value="PAS"/>
</dbReference>
<evidence type="ECO:0000313" key="9">
    <source>
        <dbReference type="EMBL" id="ADW17845.1"/>
    </source>
</evidence>
<evidence type="ECO:0000256" key="3">
    <source>
        <dbReference type="ARBA" id="ARBA00022553"/>
    </source>
</evidence>
<evidence type="ECO:0000313" key="10">
    <source>
        <dbReference type="Proteomes" id="UP000006365"/>
    </source>
</evidence>
<dbReference type="InterPro" id="IPR035965">
    <property type="entry name" value="PAS-like_dom_sf"/>
</dbReference>
<dbReference type="Pfam" id="PF08447">
    <property type="entry name" value="PAS_3"/>
    <property type="match status" value="2"/>
</dbReference>
<feature type="domain" description="PAS" evidence="7">
    <location>
        <begin position="322"/>
        <end position="392"/>
    </location>
</feature>
<dbReference type="CDD" id="cd18774">
    <property type="entry name" value="PDC2_HK_sensor"/>
    <property type="match status" value="1"/>
</dbReference>
<feature type="transmembrane region" description="Helical" evidence="6">
    <location>
        <begin position="249"/>
        <end position="274"/>
    </location>
</feature>
<keyword evidence="4" id="KW-0808">Transferase</keyword>
<dbReference type="PROSITE" id="PS50112">
    <property type="entry name" value="PAS"/>
    <property type="match status" value="2"/>
</dbReference>
<name>A0A7U3YM13_DESPD</name>
<keyword evidence="6" id="KW-0812">Transmembrane</keyword>
<dbReference type="EMBL" id="CP002364">
    <property type="protein sequence ID" value="ADW17845.1"/>
    <property type="molecule type" value="Genomic_DNA"/>
</dbReference>
<dbReference type="RefSeq" id="WP_015724386.1">
    <property type="nucleotide sequence ID" value="NC_014972.1"/>
</dbReference>
<protein>
    <recommendedName>
        <fullName evidence="2">histidine kinase</fullName>
        <ecNumber evidence="2">2.7.13.3</ecNumber>
    </recommendedName>
</protein>
<keyword evidence="3" id="KW-0597">Phosphoprotein</keyword>
<dbReference type="NCBIfam" id="TIGR00229">
    <property type="entry name" value="sensory_box"/>
    <property type="match status" value="3"/>
</dbReference>
<dbReference type="Gene3D" id="3.30.450.20">
    <property type="entry name" value="PAS domain"/>
    <property type="match status" value="3"/>
</dbReference>
<dbReference type="CDD" id="cd00130">
    <property type="entry name" value="PAS"/>
    <property type="match status" value="3"/>
</dbReference>
<evidence type="ECO:0000256" key="5">
    <source>
        <dbReference type="ARBA" id="ARBA00022777"/>
    </source>
</evidence>
<dbReference type="InterPro" id="IPR000700">
    <property type="entry name" value="PAS-assoc_C"/>
</dbReference>
<keyword evidence="10" id="KW-1185">Reference proteome</keyword>
<feature type="domain" description="PAC" evidence="8">
    <location>
        <begin position="396"/>
        <end position="448"/>
    </location>
</feature>
<organism evidence="9 10">
    <name type="scientific">Desulfobulbus propionicus (strain ATCC 33891 / DSM 2032 / VKM B-1956 / 1pr3)</name>
    <dbReference type="NCBI Taxonomy" id="577650"/>
    <lineage>
        <taxon>Bacteria</taxon>
        <taxon>Pseudomonadati</taxon>
        <taxon>Thermodesulfobacteriota</taxon>
        <taxon>Desulfobulbia</taxon>
        <taxon>Desulfobulbales</taxon>
        <taxon>Desulfobulbaceae</taxon>
        <taxon>Desulfobulbus</taxon>
    </lineage>
</organism>
<dbReference type="KEGG" id="dpr:Despr_1693"/>
<evidence type="ECO:0000256" key="1">
    <source>
        <dbReference type="ARBA" id="ARBA00000085"/>
    </source>
</evidence>
<keyword evidence="5" id="KW-0418">Kinase</keyword>
<dbReference type="Proteomes" id="UP000006365">
    <property type="component" value="Chromosome"/>
</dbReference>
<dbReference type="EC" id="2.7.13.3" evidence="2"/>
<evidence type="ECO:0000259" key="7">
    <source>
        <dbReference type="PROSITE" id="PS50112"/>
    </source>
</evidence>
<comment type="catalytic activity">
    <reaction evidence="1">
        <text>ATP + protein L-histidine = ADP + protein N-phospho-L-histidine.</text>
        <dbReference type="EC" id="2.7.13.3"/>
    </reaction>
</comment>
<reference evidence="9 10" key="1">
    <citation type="journal article" date="2011" name="Stand. Genomic Sci.">
        <title>Complete genome sequence of Desulfobulbus propionicus type strain (1pr3).</title>
        <authorList>
            <person name="Pagani I."/>
            <person name="Lapidus A."/>
            <person name="Nolan M."/>
            <person name="Lucas S."/>
            <person name="Hammon N."/>
            <person name="Deshpande S."/>
            <person name="Cheng J.F."/>
            <person name="Chertkov O."/>
            <person name="Davenport K."/>
            <person name="Tapia R."/>
            <person name="Han C."/>
            <person name="Goodwin L."/>
            <person name="Pitluck S."/>
            <person name="Liolios K."/>
            <person name="Mavromatis K."/>
            <person name="Ivanova N."/>
            <person name="Mikhailova N."/>
            <person name="Pati A."/>
            <person name="Chen A."/>
            <person name="Palaniappan K."/>
            <person name="Land M."/>
            <person name="Hauser L."/>
            <person name="Chang Y.J."/>
            <person name="Jeffries C.D."/>
            <person name="Detter J.C."/>
            <person name="Brambilla E."/>
            <person name="Kannan K.P."/>
            <person name="Djao O.D."/>
            <person name="Rohde M."/>
            <person name="Pukall R."/>
            <person name="Spring S."/>
            <person name="Goker M."/>
            <person name="Sikorski J."/>
            <person name="Woyke T."/>
            <person name="Bristow J."/>
            <person name="Eisen J.A."/>
            <person name="Markowitz V."/>
            <person name="Hugenholtz P."/>
            <person name="Kyrpides N.C."/>
            <person name="Klenk H.P."/>
        </authorList>
    </citation>
    <scope>NUCLEOTIDE SEQUENCE [LARGE SCALE GENOMIC DNA]</scope>
    <source>
        <strain evidence="10">ATCC 33891 / DSM 2032 / 1pr3</strain>
    </source>
</reference>
<evidence type="ECO:0000259" key="8">
    <source>
        <dbReference type="PROSITE" id="PS50113"/>
    </source>
</evidence>
<feature type="domain" description="PAC" evidence="8">
    <location>
        <begin position="653"/>
        <end position="705"/>
    </location>
</feature>
<dbReference type="PANTHER" id="PTHR43304">
    <property type="entry name" value="PHYTOCHROME-LIKE PROTEIN CPH1"/>
    <property type="match status" value="1"/>
</dbReference>
<evidence type="ECO:0000256" key="4">
    <source>
        <dbReference type="ARBA" id="ARBA00022679"/>
    </source>
</evidence>
<dbReference type="GO" id="GO:0006355">
    <property type="term" value="P:regulation of DNA-templated transcription"/>
    <property type="evidence" value="ECO:0007669"/>
    <property type="project" value="InterPro"/>
</dbReference>
<dbReference type="SMART" id="SM00091">
    <property type="entry name" value="PAS"/>
    <property type="match status" value="3"/>
</dbReference>
<keyword evidence="6" id="KW-1133">Transmembrane helix</keyword>
<feature type="domain" description="PAC" evidence="8">
    <location>
        <begin position="522"/>
        <end position="577"/>
    </location>
</feature>
<dbReference type="AlphaFoldDB" id="A0A7U3YM13"/>
<dbReference type="InterPro" id="IPR013655">
    <property type="entry name" value="PAS_fold_3"/>
</dbReference>
<feature type="domain" description="PAS" evidence="7">
    <location>
        <begin position="449"/>
        <end position="504"/>
    </location>
</feature>
<dbReference type="GO" id="GO:0004673">
    <property type="term" value="F:protein histidine kinase activity"/>
    <property type="evidence" value="ECO:0007669"/>
    <property type="project" value="UniProtKB-EC"/>
</dbReference>
<keyword evidence="6" id="KW-0472">Membrane</keyword>
<dbReference type="InterPro" id="IPR001610">
    <property type="entry name" value="PAC"/>
</dbReference>
<dbReference type="SMART" id="SM00086">
    <property type="entry name" value="PAC"/>
    <property type="match status" value="3"/>
</dbReference>
<sequence length="754" mass="84156">MTQRPLSTFLTGLLLLTILPLVLTAGWLAVDDVLDKQAEMRRQAATIAENLATAIDYHLDARIGALHLLAASPLADDPQRWPDLYAQALGYKERFGSHVILAGLGDPMPMLFNTRTPLGAALPPLPRFQGQAAAPTALATRRPAVSDTFLGPVAKEPLVAIAVPGIRAGTVTHILLTTIATRQFQERLDQVVFPNTWALSLVDGRGDVIARRAPSSFDARRDIESMGRFTARLTTSPWSVVLEIPRTVYWAPIATTGIGLALALTVAIAASLLGGTMAGRCLTRQITALTRANGTGHSSITIREIATVQQSLTQQAEHLRLSESRFDATFEQAAVGIALVTLEGHWLRVNRQFCTILGYSREELLALGIPQLTHPDDLEADLLAKRRLIDGEDGHYSLEKRYLRKDGTPIWVNLCVTLIRNIEGIPDCYVAVVEDIQARKEAEAALLASEQRYRQLVENANSAIIHWSGEGYITFINTFAQRLFGWSEEEIVGQHIGVLVPKEDANGADLTDMVRGIIAAPERYQHNTNENICRDGRRVWMAWTNQAIRDEQGRVTGILTVGNDITELKRTQTLLHEGEERIRFALETSQIGAWDLDLVNHTAYRSLRHDQIFGYAALLPEWTYELFLDHVHPDDRQHVDAAFQEAVATGGNWSFECRIWRRDGQLRWIWAAGRHAGGEDGDGRRMAGIVQDITERKEVEEELRRRNEELEQFNHASVGRELRMIELKRQINMLSEQLGQPPPFDLSFVEVDEP</sequence>